<evidence type="ECO:0000256" key="8">
    <source>
        <dbReference type="ARBA" id="ARBA00023264"/>
    </source>
</evidence>
<dbReference type="InterPro" id="IPR050187">
    <property type="entry name" value="Lipid_Phosphate_FormReg"/>
</dbReference>
<dbReference type="PANTHER" id="PTHR12358:SF54">
    <property type="entry name" value="SPHINGOSINE KINASE RELATED PROTEIN"/>
    <property type="match status" value="1"/>
</dbReference>
<protein>
    <submittedName>
        <fullName evidence="10">YegS/Rv2252/BmrU family lipid kinase</fullName>
    </submittedName>
</protein>
<sequence>MRHVFIVNPVSGKADASGLLVPRIIQAAAQQHLNYQILLTEKPGHGVELAQRQAEQEGPVRLYACGGDGTLNEVLRGAYGHANAQVACVPCGSGNDFVRNFGGSAPFLNLEDLIQGEAVPMDLIETDQGIAVAICSAGLDAQVAYGIPKFRRIPLCGGSMAYKLSILQAVSGPLGHRLRICADDEIITGDFLMLALCNGSTYGGGFLAAPHACMNDGFLELILVRKIGRLQIARLIGDYQKGLHMRGDQVAPAYRDIILARKVRRLQLDTLDGRPIVVTRDGECAPYSSLRAHVLPAAAQIVLPRSVLDTELSALCKDVAFNR</sequence>
<dbReference type="GO" id="GO:0016301">
    <property type="term" value="F:kinase activity"/>
    <property type="evidence" value="ECO:0007669"/>
    <property type="project" value="UniProtKB-KW"/>
</dbReference>
<dbReference type="RefSeq" id="WP_058963035.1">
    <property type="nucleotide sequence ID" value="NZ_CABKVM010000012.1"/>
</dbReference>
<dbReference type="STRING" id="1650663.GCA_001486665_00525"/>
<evidence type="ECO:0000256" key="2">
    <source>
        <dbReference type="ARBA" id="ARBA00005983"/>
    </source>
</evidence>
<keyword evidence="4" id="KW-0547">Nucleotide-binding</keyword>
<name>A0A4R1QIH5_9FIRM</name>
<dbReference type="InterPro" id="IPR001206">
    <property type="entry name" value="Diacylglycerol_kinase_cat_dom"/>
</dbReference>
<accession>A0A4R1QIH5</accession>
<dbReference type="AlphaFoldDB" id="A0A4R1QIH5"/>
<dbReference type="GO" id="GO:0005524">
    <property type="term" value="F:ATP binding"/>
    <property type="evidence" value="ECO:0007669"/>
    <property type="project" value="UniProtKB-KW"/>
</dbReference>
<keyword evidence="7" id="KW-0594">Phospholipid biosynthesis</keyword>
<dbReference type="Gene3D" id="2.60.200.40">
    <property type="match status" value="1"/>
</dbReference>
<dbReference type="Pfam" id="PF19279">
    <property type="entry name" value="YegS_C"/>
    <property type="match status" value="1"/>
</dbReference>
<dbReference type="InterPro" id="IPR016064">
    <property type="entry name" value="NAD/diacylglycerol_kinase_sf"/>
</dbReference>
<dbReference type="SUPFAM" id="SSF111331">
    <property type="entry name" value="NAD kinase/diacylglycerol kinase-like"/>
    <property type="match status" value="1"/>
</dbReference>
<proteinExistence type="inferred from homology"/>
<reference evidence="10 11" key="1">
    <citation type="submission" date="2019-03" db="EMBL/GenBank/DDBJ databases">
        <title>Genomic Encyclopedia of Type Strains, Phase IV (KMG-IV): sequencing the most valuable type-strain genomes for metagenomic binning, comparative biology and taxonomic classification.</title>
        <authorList>
            <person name="Goeker M."/>
        </authorList>
    </citation>
    <scope>NUCLEOTIDE SEQUENCE [LARGE SCALE GENOMIC DNA]</scope>
    <source>
        <strain evidence="10 11">DSM 100451</strain>
    </source>
</reference>
<keyword evidence="7" id="KW-0443">Lipid metabolism</keyword>
<dbReference type="EMBL" id="SLUM01000036">
    <property type="protein sequence ID" value="TCL53388.1"/>
    <property type="molecule type" value="Genomic_DNA"/>
</dbReference>
<dbReference type="OrthoDB" id="9786026at2"/>
<evidence type="ECO:0000313" key="10">
    <source>
        <dbReference type="EMBL" id="TCL53388.1"/>
    </source>
</evidence>
<evidence type="ECO:0000313" key="11">
    <source>
        <dbReference type="Proteomes" id="UP000295184"/>
    </source>
</evidence>
<keyword evidence="3" id="KW-0808">Transferase</keyword>
<keyword evidence="7" id="KW-0444">Lipid biosynthesis</keyword>
<evidence type="ECO:0000256" key="3">
    <source>
        <dbReference type="ARBA" id="ARBA00022679"/>
    </source>
</evidence>
<evidence type="ECO:0000256" key="5">
    <source>
        <dbReference type="ARBA" id="ARBA00022777"/>
    </source>
</evidence>
<dbReference type="SMART" id="SM00046">
    <property type="entry name" value="DAGKc"/>
    <property type="match status" value="1"/>
</dbReference>
<gene>
    <name evidence="10" type="ORF">EDD77_13627</name>
</gene>
<dbReference type="Proteomes" id="UP000295184">
    <property type="component" value="Unassembled WGS sequence"/>
</dbReference>
<comment type="similarity">
    <text evidence="2">Belongs to the diacylglycerol/lipid kinase family.</text>
</comment>
<keyword evidence="6" id="KW-0067">ATP-binding</keyword>
<dbReference type="Pfam" id="PF00781">
    <property type="entry name" value="DAGK_cat"/>
    <property type="match status" value="1"/>
</dbReference>
<dbReference type="GO" id="GO:0008654">
    <property type="term" value="P:phospholipid biosynthetic process"/>
    <property type="evidence" value="ECO:0007669"/>
    <property type="project" value="UniProtKB-KW"/>
</dbReference>
<evidence type="ECO:0000259" key="9">
    <source>
        <dbReference type="PROSITE" id="PS50146"/>
    </source>
</evidence>
<evidence type="ECO:0000256" key="7">
    <source>
        <dbReference type="ARBA" id="ARBA00023209"/>
    </source>
</evidence>
<evidence type="ECO:0000256" key="1">
    <source>
        <dbReference type="ARBA" id="ARBA00001946"/>
    </source>
</evidence>
<dbReference type="InterPro" id="IPR045540">
    <property type="entry name" value="YegS/DAGK_C"/>
</dbReference>
<comment type="caution">
    <text evidence="10">The sequence shown here is derived from an EMBL/GenBank/DDBJ whole genome shotgun (WGS) entry which is preliminary data.</text>
</comment>
<organism evidence="10 11">
    <name type="scientific">Allofournierella massiliensis</name>
    <dbReference type="NCBI Taxonomy" id="1650663"/>
    <lineage>
        <taxon>Bacteria</taxon>
        <taxon>Bacillati</taxon>
        <taxon>Bacillota</taxon>
        <taxon>Clostridia</taxon>
        <taxon>Eubacteriales</taxon>
        <taxon>Oscillospiraceae</taxon>
        <taxon>Allofournierella</taxon>
    </lineage>
</organism>
<dbReference type="PROSITE" id="PS50146">
    <property type="entry name" value="DAGK"/>
    <property type="match status" value="1"/>
</dbReference>
<evidence type="ECO:0000256" key="6">
    <source>
        <dbReference type="ARBA" id="ARBA00022840"/>
    </source>
</evidence>
<keyword evidence="5 10" id="KW-0418">Kinase</keyword>
<dbReference type="PANTHER" id="PTHR12358">
    <property type="entry name" value="SPHINGOSINE KINASE"/>
    <property type="match status" value="1"/>
</dbReference>
<dbReference type="InterPro" id="IPR017438">
    <property type="entry name" value="ATP-NAD_kinase_N"/>
</dbReference>
<feature type="domain" description="DAGKc" evidence="9">
    <location>
        <begin position="1"/>
        <end position="130"/>
    </location>
</feature>
<evidence type="ECO:0000256" key="4">
    <source>
        <dbReference type="ARBA" id="ARBA00022741"/>
    </source>
</evidence>
<keyword evidence="8" id="KW-1208">Phospholipid metabolism</keyword>
<comment type="cofactor">
    <cofactor evidence="1">
        <name>Mg(2+)</name>
        <dbReference type="ChEBI" id="CHEBI:18420"/>
    </cofactor>
</comment>
<dbReference type="Gene3D" id="3.40.50.10330">
    <property type="entry name" value="Probable inorganic polyphosphate/atp-NAD kinase, domain 1"/>
    <property type="match status" value="1"/>
</dbReference>